<feature type="region of interest" description="Disordered" evidence="5">
    <location>
        <begin position="1"/>
        <end position="58"/>
    </location>
</feature>
<dbReference type="InterPro" id="IPR017970">
    <property type="entry name" value="Homeobox_CS"/>
</dbReference>
<feature type="region of interest" description="Disordered" evidence="5">
    <location>
        <begin position="267"/>
        <end position="303"/>
    </location>
</feature>
<organism evidence="7 8">
    <name type="scientific">Porphyridium purpureum</name>
    <name type="common">Red alga</name>
    <name type="synonym">Porphyridium cruentum</name>
    <dbReference type="NCBI Taxonomy" id="35688"/>
    <lineage>
        <taxon>Eukaryota</taxon>
        <taxon>Rhodophyta</taxon>
        <taxon>Bangiophyceae</taxon>
        <taxon>Porphyridiales</taxon>
        <taxon>Porphyridiaceae</taxon>
        <taxon>Porphyridium</taxon>
    </lineage>
</organism>
<evidence type="ECO:0000313" key="8">
    <source>
        <dbReference type="Proteomes" id="UP000324585"/>
    </source>
</evidence>
<feature type="DNA-binding region" description="Homeobox" evidence="4">
    <location>
        <begin position="237"/>
        <end position="271"/>
    </location>
</feature>
<keyword evidence="3 4" id="KW-0539">Nucleus</keyword>
<evidence type="ECO:0000256" key="2">
    <source>
        <dbReference type="ARBA" id="ARBA00023155"/>
    </source>
</evidence>
<keyword evidence="2 4" id="KW-0371">Homeobox</keyword>
<protein>
    <submittedName>
        <fullName evidence="7">Homeobox protein knotted-1-like 8</fullName>
    </submittedName>
</protein>
<proteinExistence type="predicted"/>
<evidence type="ECO:0000256" key="1">
    <source>
        <dbReference type="ARBA" id="ARBA00023125"/>
    </source>
</evidence>
<feature type="compositionally biased region" description="Basic and acidic residues" evidence="5">
    <location>
        <begin position="268"/>
        <end position="279"/>
    </location>
</feature>
<dbReference type="PROSITE" id="PS50071">
    <property type="entry name" value="HOMEOBOX_2"/>
    <property type="match status" value="1"/>
</dbReference>
<dbReference type="InterPro" id="IPR050224">
    <property type="entry name" value="TALE_homeobox"/>
</dbReference>
<dbReference type="EMBL" id="VRMN01000003">
    <property type="protein sequence ID" value="KAA8495436.1"/>
    <property type="molecule type" value="Genomic_DNA"/>
</dbReference>
<dbReference type="PANTHER" id="PTHR11850">
    <property type="entry name" value="HOMEOBOX PROTEIN TRANSCRIPTION FACTORS"/>
    <property type="match status" value="1"/>
</dbReference>
<dbReference type="SMART" id="SM00389">
    <property type="entry name" value="HOX"/>
    <property type="match status" value="1"/>
</dbReference>
<dbReference type="Pfam" id="PF05920">
    <property type="entry name" value="Homeobox_KN"/>
    <property type="match status" value="1"/>
</dbReference>
<feature type="domain" description="Homeobox" evidence="6">
    <location>
        <begin position="235"/>
        <end position="270"/>
    </location>
</feature>
<dbReference type="SUPFAM" id="SSF46689">
    <property type="entry name" value="Homeodomain-like"/>
    <property type="match status" value="1"/>
</dbReference>
<dbReference type="OrthoDB" id="10056939at2759"/>
<dbReference type="Proteomes" id="UP000324585">
    <property type="component" value="Unassembled WGS sequence"/>
</dbReference>
<dbReference type="GO" id="GO:0003677">
    <property type="term" value="F:DNA binding"/>
    <property type="evidence" value="ECO:0007669"/>
    <property type="project" value="UniProtKB-UniRule"/>
</dbReference>
<dbReference type="GO" id="GO:0005634">
    <property type="term" value="C:nucleus"/>
    <property type="evidence" value="ECO:0007669"/>
    <property type="project" value="UniProtKB-SubCell"/>
</dbReference>
<dbReference type="InterPro" id="IPR001356">
    <property type="entry name" value="HD"/>
</dbReference>
<evidence type="ECO:0000256" key="4">
    <source>
        <dbReference type="PROSITE-ProRule" id="PRU00108"/>
    </source>
</evidence>
<sequence>MPPTSSESTVSAEKGSTGAVEASYTRASNSRTAFEMSQPGVSAASLGERILPEDAHDEARETIFAAVNPRSGPSATFTATDGRDEDAFGGTGSAYADAVPFTVDEAAGSAVGMVEAPAPGSYTGPPAPSPPGSSDEWFHTYISLIESYKNRLDHLMRQCEEECKQVMLESARELVPVSADVGLDSSDDRRQNQELRERFHDAIRDLASAQVVGRVTQDDSRMELKKWAEAHIEYPYPTDEEVNMLVAATDLDFKQVKTWFHNWRKREWRGPAGDREPASRRAGRAVTGSSSSTKKTRKEDKKE</sequence>
<evidence type="ECO:0000256" key="5">
    <source>
        <dbReference type="SAM" id="MobiDB-lite"/>
    </source>
</evidence>
<comment type="caution">
    <text evidence="7">The sequence shown here is derived from an EMBL/GenBank/DDBJ whole genome shotgun (WGS) entry which is preliminary data.</text>
</comment>
<reference evidence="8" key="1">
    <citation type="journal article" date="2019" name="Nat. Commun.">
        <title>Expansion of phycobilisome linker gene families in mesophilic red algae.</title>
        <authorList>
            <person name="Lee J."/>
            <person name="Kim D."/>
            <person name="Bhattacharya D."/>
            <person name="Yoon H.S."/>
        </authorList>
    </citation>
    <scope>NUCLEOTIDE SEQUENCE [LARGE SCALE GENOMIC DNA]</scope>
    <source>
        <strain evidence="8">CCMP 1328</strain>
    </source>
</reference>
<evidence type="ECO:0000259" key="6">
    <source>
        <dbReference type="PROSITE" id="PS50071"/>
    </source>
</evidence>
<dbReference type="CDD" id="cd00086">
    <property type="entry name" value="homeodomain"/>
    <property type="match status" value="1"/>
</dbReference>
<keyword evidence="8" id="KW-1185">Reference proteome</keyword>
<comment type="subcellular location">
    <subcellularLocation>
        <location evidence="4">Nucleus</location>
    </subcellularLocation>
</comment>
<dbReference type="AlphaFoldDB" id="A0A5J4YVP7"/>
<dbReference type="GO" id="GO:0000981">
    <property type="term" value="F:DNA-binding transcription factor activity, RNA polymerase II-specific"/>
    <property type="evidence" value="ECO:0007669"/>
    <property type="project" value="InterPro"/>
</dbReference>
<dbReference type="PROSITE" id="PS00027">
    <property type="entry name" value="HOMEOBOX_1"/>
    <property type="match status" value="1"/>
</dbReference>
<feature type="compositionally biased region" description="Polar residues" evidence="5">
    <location>
        <begin position="1"/>
        <end position="11"/>
    </location>
</feature>
<gene>
    <name evidence="7" type="ORF">FVE85_1591</name>
</gene>
<keyword evidence="1 4" id="KW-0238">DNA-binding</keyword>
<name>A0A5J4YVP7_PORPP</name>
<dbReference type="Gene3D" id="1.10.10.60">
    <property type="entry name" value="Homeodomain-like"/>
    <property type="match status" value="1"/>
</dbReference>
<dbReference type="InterPro" id="IPR008422">
    <property type="entry name" value="KN_HD"/>
</dbReference>
<evidence type="ECO:0000256" key="3">
    <source>
        <dbReference type="ARBA" id="ARBA00023242"/>
    </source>
</evidence>
<accession>A0A5J4YVP7</accession>
<dbReference type="InterPro" id="IPR009057">
    <property type="entry name" value="Homeodomain-like_sf"/>
</dbReference>
<evidence type="ECO:0000313" key="7">
    <source>
        <dbReference type="EMBL" id="KAA8495436.1"/>
    </source>
</evidence>